<dbReference type="Pfam" id="PF07686">
    <property type="entry name" value="V-set"/>
    <property type="match status" value="2"/>
</dbReference>
<name>A0A9D3P3C5_9TELE</name>
<dbReference type="PANTHER" id="PTHR16161">
    <property type="entry name" value="TRANSCRIPTIONAL PROTEIN SWT1"/>
    <property type="match status" value="1"/>
</dbReference>
<dbReference type="InterPro" id="IPR003598">
    <property type="entry name" value="Ig_sub2"/>
</dbReference>
<reference evidence="7 8" key="1">
    <citation type="submission" date="2021-06" db="EMBL/GenBank/DDBJ databases">
        <title>Chromosome-level genome assembly of the red-tail catfish (Hemibagrus wyckioides).</title>
        <authorList>
            <person name="Shao F."/>
        </authorList>
    </citation>
    <scope>NUCLEOTIDE SEQUENCE [LARGE SCALE GENOMIC DNA]</scope>
    <source>
        <strain evidence="7">EC202008001</strain>
        <tissue evidence="7">Blood</tissue>
    </source>
</reference>
<protein>
    <recommendedName>
        <fullName evidence="2">Transcriptional protein SWT1</fullName>
    </recommendedName>
</protein>
<evidence type="ECO:0000256" key="3">
    <source>
        <dbReference type="SAM" id="MobiDB-lite"/>
    </source>
</evidence>
<keyword evidence="4" id="KW-1133">Transmembrane helix</keyword>
<dbReference type="InterPro" id="IPR013783">
    <property type="entry name" value="Ig-like_fold"/>
</dbReference>
<dbReference type="InterPro" id="IPR003599">
    <property type="entry name" value="Ig_sub"/>
</dbReference>
<dbReference type="InterPro" id="IPR036179">
    <property type="entry name" value="Ig-like_dom_sf"/>
</dbReference>
<feature type="region of interest" description="Disordered" evidence="3">
    <location>
        <begin position="350"/>
        <end position="631"/>
    </location>
</feature>
<proteinExistence type="inferred from homology"/>
<accession>A0A9D3P3C5</accession>
<feature type="compositionally biased region" description="Low complexity" evidence="3">
    <location>
        <begin position="658"/>
        <end position="667"/>
    </location>
</feature>
<feature type="compositionally biased region" description="Basic and acidic residues" evidence="3">
    <location>
        <begin position="492"/>
        <end position="517"/>
    </location>
</feature>
<dbReference type="SMART" id="SM00670">
    <property type="entry name" value="PINc"/>
    <property type="match status" value="1"/>
</dbReference>
<feature type="transmembrane region" description="Helical" evidence="4">
    <location>
        <begin position="291"/>
        <end position="312"/>
    </location>
</feature>
<organism evidence="7 8">
    <name type="scientific">Hemibagrus wyckioides</name>
    <dbReference type="NCBI Taxonomy" id="337641"/>
    <lineage>
        <taxon>Eukaryota</taxon>
        <taxon>Metazoa</taxon>
        <taxon>Chordata</taxon>
        <taxon>Craniata</taxon>
        <taxon>Vertebrata</taxon>
        <taxon>Euteleostomi</taxon>
        <taxon>Actinopterygii</taxon>
        <taxon>Neopterygii</taxon>
        <taxon>Teleostei</taxon>
        <taxon>Ostariophysi</taxon>
        <taxon>Siluriformes</taxon>
        <taxon>Bagridae</taxon>
        <taxon>Hemibagrus</taxon>
    </lineage>
</organism>
<evidence type="ECO:0000256" key="4">
    <source>
        <dbReference type="SAM" id="Phobius"/>
    </source>
</evidence>
<comment type="caution">
    <text evidence="7">The sequence shown here is derived from an EMBL/GenBank/DDBJ whole genome shotgun (WGS) entry which is preliminary data.</text>
</comment>
<keyword evidence="5" id="KW-0732">Signal</keyword>
<dbReference type="InterPro" id="IPR013106">
    <property type="entry name" value="Ig_V-set"/>
</dbReference>
<dbReference type="FunFam" id="3.40.50.1010:FF:000012">
    <property type="entry name" value="SWT1, RNA endoribonuclease homolog"/>
    <property type="match status" value="1"/>
</dbReference>
<dbReference type="InterPro" id="IPR007110">
    <property type="entry name" value="Ig-like_dom"/>
</dbReference>
<feature type="compositionally biased region" description="Basic and acidic residues" evidence="3">
    <location>
        <begin position="545"/>
        <end position="567"/>
    </location>
</feature>
<dbReference type="Gene3D" id="3.40.50.1010">
    <property type="entry name" value="5'-nuclease"/>
    <property type="match status" value="1"/>
</dbReference>
<dbReference type="SMART" id="SM00409">
    <property type="entry name" value="IG"/>
    <property type="match status" value="2"/>
</dbReference>
<keyword evidence="8" id="KW-1185">Reference proteome</keyword>
<dbReference type="Pfam" id="PF13638">
    <property type="entry name" value="PIN_4"/>
    <property type="match status" value="1"/>
</dbReference>
<evidence type="ECO:0000259" key="6">
    <source>
        <dbReference type="PROSITE" id="PS50835"/>
    </source>
</evidence>
<dbReference type="InterPro" id="IPR002716">
    <property type="entry name" value="PIN_dom"/>
</dbReference>
<evidence type="ECO:0000313" key="7">
    <source>
        <dbReference type="EMBL" id="KAG7331727.1"/>
    </source>
</evidence>
<dbReference type="OrthoDB" id="548295at2759"/>
<dbReference type="PROSITE" id="PS51257">
    <property type="entry name" value="PROKAR_LIPOPROTEIN"/>
    <property type="match status" value="1"/>
</dbReference>
<evidence type="ECO:0000256" key="2">
    <source>
        <dbReference type="ARBA" id="ARBA00074620"/>
    </source>
</evidence>
<dbReference type="PROSITE" id="PS50835">
    <property type="entry name" value="IG_LIKE"/>
    <property type="match status" value="2"/>
</dbReference>
<comment type="similarity">
    <text evidence="1">Belongs to the SWT1 family.</text>
</comment>
<dbReference type="InterPro" id="IPR029060">
    <property type="entry name" value="PIN-like_dom_sf"/>
</dbReference>
<feature type="compositionally biased region" description="Basic and acidic residues" evidence="3">
    <location>
        <begin position="439"/>
        <end position="457"/>
    </location>
</feature>
<keyword evidence="4" id="KW-0472">Membrane</keyword>
<dbReference type="SUPFAM" id="SSF88723">
    <property type="entry name" value="PIN domain-like"/>
    <property type="match status" value="1"/>
</dbReference>
<feature type="compositionally biased region" description="Basic and acidic residues" evidence="3">
    <location>
        <begin position="396"/>
        <end position="412"/>
    </location>
</feature>
<dbReference type="PANTHER" id="PTHR16161:SF0">
    <property type="entry name" value="TRANSCRIPTIONAL PROTEIN SWT1"/>
    <property type="match status" value="1"/>
</dbReference>
<feature type="chain" id="PRO_5039608970" description="Transcriptional protein SWT1" evidence="5">
    <location>
        <begin position="17"/>
        <end position="1302"/>
    </location>
</feature>
<dbReference type="EMBL" id="JAHKSW010000006">
    <property type="protein sequence ID" value="KAG7331727.1"/>
    <property type="molecule type" value="Genomic_DNA"/>
</dbReference>
<evidence type="ECO:0000256" key="1">
    <source>
        <dbReference type="ARBA" id="ARBA00060839"/>
    </source>
</evidence>
<dbReference type="Gene3D" id="2.60.40.10">
    <property type="entry name" value="Immunoglobulins"/>
    <property type="match status" value="2"/>
</dbReference>
<dbReference type="Proteomes" id="UP000824219">
    <property type="component" value="Linkage Group LG06"/>
</dbReference>
<feature type="compositionally biased region" description="Polar residues" evidence="3">
    <location>
        <begin position="413"/>
        <end position="423"/>
    </location>
</feature>
<dbReference type="InterPro" id="IPR052626">
    <property type="entry name" value="SWT1_Regulator"/>
</dbReference>
<feature type="compositionally biased region" description="Basic residues" evidence="3">
    <location>
        <begin position="371"/>
        <end position="389"/>
    </location>
</feature>
<keyword evidence="4" id="KW-0812">Transmembrane</keyword>
<dbReference type="CDD" id="cd18727">
    <property type="entry name" value="PIN_Swt1-like"/>
    <property type="match status" value="1"/>
</dbReference>
<evidence type="ECO:0000256" key="5">
    <source>
        <dbReference type="SAM" id="SignalP"/>
    </source>
</evidence>
<feature type="compositionally biased region" description="Low complexity" evidence="3">
    <location>
        <begin position="609"/>
        <end position="631"/>
    </location>
</feature>
<evidence type="ECO:0000313" key="8">
    <source>
        <dbReference type="Proteomes" id="UP000824219"/>
    </source>
</evidence>
<feature type="compositionally biased region" description="Basic and acidic residues" evidence="3">
    <location>
        <begin position="237"/>
        <end position="258"/>
    </location>
</feature>
<feature type="compositionally biased region" description="Pro residues" evidence="3">
    <location>
        <begin position="686"/>
        <end position="696"/>
    </location>
</feature>
<sequence length="1302" mass="145322">MKCLYLLSVVFHVAAGCDLSGDNDLVEITQHQGGSVLLPCSCSDLNTKPQTFTWMTFRTGSLTDVLNDEHYRGRLQLFNNISPGNLSLFISDLREEDQGDYRCSTGFWEFRDIRINVKDKAFIYTIKVYIQCCELVKKAEVEDITVFTGESVVLPCVCTDLQNKPKSLKWEFSIPTESNSNHYQEIYPEQTGHHRNRVKLVSKNSPGNLSLLLSDLTEEDQGNYRCSVQAERKDFRLNVKVGRRETSTHSGKTDRRPPSEQPPSKTTNSPPSSSSTTLEQDKQQIHSSLPLVFGIAAAFLLVIVGVVAFICWRHKGGRCGKKVITEGRPKQKDQTVPDVTYSTLDPLGLSNSGRFASFPAPTRNMQAAAMPRKKTKTKKHKKDRKKRRPSTSSSKDQVKDDAERHRGSRSDNNKLVSSKSTDCPRSPREMGANSGTYKTSDRKSMKDKTEGNKESHDSKHRALHTFGKHSSSQHYTSTSTKSSSSQIPEALTGERHEWRKSLGKEPGKRPDEEEEKRKKVMKRKASQEDDYPATKRRSCNEETDAGSRDRKELVEIGCRKSTEERISGWKHSSPEKSQSQHLSKKSKNQSSAVTQNVRMKLQSKGHPESVYPTVSKESSSSSPSSSSTSLKISFKIPKKTSIIKSQTSTACWENVKKSPISSKCSPKTIDSPSVKVSSELTRPKPTEVPSPVPSRSPPVQRVQSSRTEETSVACSSNALVECATCYISAASTVNTDDYEMQIVEELHLARSNRQLHVKVEMSYGELTSMDVDPADESTAITALGQKQQQHQQQVLFIVLDTNVLLSHLDFVKRIRSHGLGALGFPTLLIPWVVLQELDSLKSGKLSKNVEKKARPAVNYIYTSLKNQVPRLWGQSMQQVSQASCGLNSENNDDRVLQCCLQYKALYPEGTIILCTNDKNLCSKALLSGVKALSKVDLEQQAEVNPDLFHQHYDQTSAYTHPAPVIQHQEGDMALYFILKPAEKAQRSREEVEASRKKEKERELSECVSVLENSLQSALSAILEEEMKAAFGELWLEIVYVKPPWSLDALLQCFRKHWIAVFGVIVRRSLIGCVETLSSFVHTEVSVERRTILHTVSVAEELLTELRCRSPYGGHVDSALSCLKTLQHRLQAKPEKSPVVDRGGDTLMADAVQDVALPPQASHQEVWALFESIWNNVCHVSSAVFSALHFSPGSVGSAEPRSTPPPQDALSCLHRLNATLEQLLEAFQRLLSVGSSVDDAQALLTFIHTSEIVAMEPRFSAKDLFECLSHHEYREKLCIGGAQMMELRENLHRCAAAMCGAKT</sequence>
<feature type="compositionally biased region" description="Low complexity" evidence="3">
    <location>
        <begin position="468"/>
        <end position="486"/>
    </location>
</feature>
<gene>
    <name evidence="7" type="ORF">KOW79_005696</name>
</gene>
<dbReference type="SUPFAM" id="SSF48726">
    <property type="entry name" value="Immunoglobulin"/>
    <property type="match status" value="2"/>
</dbReference>
<feature type="region of interest" description="Disordered" evidence="3">
    <location>
        <begin position="658"/>
        <end position="708"/>
    </location>
</feature>
<dbReference type="SMART" id="SM00406">
    <property type="entry name" value="IGv"/>
    <property type="match status" value="2"/>
</dbReference>
<feature type="compositionally biased region" description="Low complexity" evidence="3">
    <location>
        <begin position="262"/>
        <end position="277"/>
    </location>
</feature>
<dbReference type="GO" id="GO:0005634">
    <property type="term" value="C:nucleus"/>
    <property type="evidence" value="ECO:0007669"/>
    <property type="project" value="TreeGrafter"/>
</dbReference>
<feature type="signal peptide" evidence="5">
    <location>
        <begin position="1"/>
        <end position="16"/>
    </location>
</feature>
<feature type="region of interest" description="Disordered" evidence="3">
    <location>
        <begin position="237"/>
        <end position="281"/>
    </location>
</feature>
<feature type="compositionally biased region" description="Polar residues" evidence="3">
    <location>
        <begin position="668"/>
        <end position="680"/>
    </location>
</feature>
<feature type="domain" description="Ig-like" evidence="6">
    <location>
        <begin position="134"/>
        <end position="236"/>
    </location>
</feature>
<feature type="compositionally biased region" description="Basic residues" evidence="3">
    <location>
        <begin position="458"/>
        <end position="467"/>
    </location>
</feature>
<feature type="domain" description="Ig-like" evidence="6">
    <location>
        <begin position="32"/>
        <end position="103"/>
    </location>
</feature>
<dbReference type="SMART" id="SM00408">
    <property type="entry name" value="IGc2"/>
    <property type="match status" value="2"/>
</dbReference>